<feature type="transmembrane region" description="Helical" evidence="8">
    <location>
        <begin position="41"/>
        <end position="65"/>
    </location>
</feature>
<feature type="transmembrane region" description="Helical" evidence="8">
    <location>
        <begin position="77"/>
        <end position="100"/>
    </location>
</feature>
<feature type="transmembrane region" description="Helical" evidence="8">
    <location>
        <begin position="216"/>
        <end position="233"/>
    </location>
</feature>
<dbReference type="InterPro" id="IPR004761">
    <property type="entry name" value="Spore_GerAB"/>
</dbReference>
<keyword evidence="6 8" id="KW-1133">Transmembrane helix</keyword>
<comment type="similarity">
    <text evidence="2">Belongs to the amino acid-polyamine-organocation (APC) superfamily. Spore germination protein (SGP) (TC 2.A.3.9) family.</text>
</comment>
<evidence type="ECO:0000313" key="9">
    <source>
        <dbReference type="EMBL" id="MBO7743187.1"/>
    </source>
</evidence>
<accession>A0ABS3W4H2</accession>
<feature type="transmembrane region" description="Helical" evidence="8">
    <location>
        <begin position="333"/>
        <end position="356"/>
    </location>
</feature>
<dbReference type="Gene3D" id="1.20.1740.10">
    <property type="entry name" value="Amino acid/polyamine transporter I"/>
    <property type="match status" value="1"/>
</dbReference>
<comment type="caution">
    <text evidence="9">The sequence shown here is derived from an EMBL/GenBank/DDBJ whole genome shotgun (WGS) entry which is preliminary data.</text>
</comment>
<evidence type="ECO:0000256" key="7">
    <source>
        <dbReference type="ARBA" id="ARBA00023136"/>
    </source>
</evidence>
<keyword evidence="3" id="KW-0813">Transport</keyword>
<feature type="transmembrane region" description="Helical" evidence="8">
    <location>
        <begin position="269"/>
        <end position="293"/>
    </location>
</feature>
<evidence type="ECO:0000256" key="3">
    <source>
        <dbReference type="ARBA" id="ARBA00022448"/>
    </source>
</evidence>
<evidence type="ECO:0000256" key="6">
    <source>
        <dbReference type="ARBA" id="ARBA00022989"/>
    </source>
</evidence>
<proteinExistence type="inferred from homology"/>
<dbReference type="NCBIfam" id="TIGR00912">
    <property type="entry name" value="2A0309"/>
    <property type="match status" value="1"/>
</dbReference>
<evidence type="ECO:0000256" key="5">
    <source>
        <dbReference type="ARBA" id="ARBA00022692"/>
    </source>
</evidence>
<keyword evidence="4" id="KW-0309">Germination</keyword>
<evidence type="ECO:0000313" key="10">
    <source>
        <dbReference type="Proteomes" id="UP000670947"/>
    </source>
</evidence>
<keyword evidence="10" id="KW-1185">Reference proteome</keyword>
<dbReference type="Pfam" id="PF03845">
    <property type="entry name" value="Spore_permease"/>
    <property type="match status" value="1"/>
</dbReference>
<feature type="transmembrane region" description="Helical" evidence="8">
    <location>
        <begin position="184"/>
        <end position="204"/>
    </location>
</feature>
<gene>
    <name evidence="9" type="ORF">I8J29_03200</name>
</gene>
<dbReference type="PANTHER" id="PTHR34975">
    <property type="entry name" value="SPORE GERMINATION PROTEIN A2"/>
    <property type="match status" value="1"/>
</dbReference>
<evidence type="ECO:0000256" key="1">
    <source>
        <dbReference type="ARBA" id="ARBA00004141"/>
    </source>
</evidence>
<dbReference type="PANTHER" id="PTHR34975:SF2">
    <property type="entry name" value="SPORE GERMINATION PROTEIN A2"/>
    <property type="match status" value="1"/>
</dbReference>
<feature type="transmembrane region" description="Helical" evidence="8">
    <location>
        <begin position="147"/>
        <end position="164"/>
    </location>
</feature>
<protein>
    <submittedName>
        <fullName evidence="9">Endospore germination permease</fullName>
    </submittedName>
</protein>
<evidence type="ECO:0000256" key="2">
    <source>
        <dbReference type="ARBA" id="ARBA00007998"/>
    </source>
</evidence>
<keyword evidence="7 8" id="KW-0472">Membrane</keyword>
<evidence type="ECO:0000256" key="8">
    <source>
        <dbReference type="SAM" id="Phobius"/>
    </source>
</evidence>
<feature type="transmembrane region" description="Helical" evidence="8">
    <location>
        <begin position="120"/>
        <end position="140"/>
    </location>
</feature>
<keyword evidence="5 8" id="KW-0812">Transmembrane</keyword>
<dbReference type="Proteomes" id="UP000670947">
    <property type="component" value="Unassembled WGS sequence"/>
</dbReference>
<sequence>MIRTEKISQWQFIIIMSVSVLGTEIFNIAAFPAQFSKQDAWLSILIAPVTSIWCILVSSALAARYPNMTLIEYSRCILGKWFSLFVEAYYLCLLFVYTSVISKVIVDLISLISHPLTPHVVLLFMLFTICGVAAWCGIGVIGRCGEIIFPIMVVIASSIFLLTIRDWNSVYLRPVAENGWASILRGASVPSGWLGEVMLIAFLIPFMNQPKQARKASFYTTVIITLFMLKTVLECTLVEGPLVSEFPFPYAAVIRYISLGDVLERIDPVFLPIWVSVGFLKLSTFLFVTCLCVSRMFKINNQRTVSLPVILVIFIGSLWTMKNSSGMDAILQFYFYSFPIASFIGANLIPTMLLGLDWIRSTSWRTIRDE</sequence>
<reference evidence="9 10" key="1">
    <citation type="submission" date="2021-03" db="EMBL/GenBank/DDBJ databases">
        <title>Paenibacillus artemisicola MWE-103 whole genome sequence.</title>
        <authorList>
            <person name="Ham Y.J."/>
        </authorList>
    </citation>
    <scope>NUCLEOTIDE SEQUENCE [LARGE SCALE GENOMIC DNA]</scope>
    <source>
        <strain evidence="9 10">MWE-103</strain>
    </source>
</reference>
<comment type="subcellular location">
    <subcellularLocation>
        <location evidence="1">Membrane</location>
        <topology evidence="1">Multi-pass membrane protein</topology>
    </subcellularLocation>
</comment>
<feature type="transmembrane region" description="Helical" evidence="8">
    <location>
        <begin position="305"/>
        <end position="321"/>
    </location>
</feature>
<dbReference type="EMBL" id="JAGGDJ010000001">
    <property type="protein sequence ID" value="MBO7743187.1"/>
    <property type="molecule type" value="Genomic_DNA"/>
</dbReference>
<feature type="transmembrane region" description="Helical" evidence="8">
    <location>
        <begin position="12"/>
        <end position="35"/>
    </location>
</feature>
<evidence type="ECO:0000256" key="4">
    <source>
        <dbReference type="ARBA" id="ARBA00022544"/>
    </source>
</evidence>
<dbReference type="RefSeq" id="WP_208846199.1">
    <property type="nucleotide sequence ID" value="NZ_JAGGDJ010000001.1"/>
</dbReference>
<organism evidence="9 10">
    <name type="scientific">Paenibacillus artemisiicola</name>
    <dbReference type="NCBI Taxonomy" id="1172618"/>
    <lineage>
        <taxon>Bacteria</taxon>
        <taxon>Bacillati</taxon>
        <taxon>Bacillota</taxon>
        <taxon>Bacilli</taxon>
        <taxon>Bacillales</taxon>
        <taxon>Paenibacillaceae</taxon>
        <taxon>Paenibacillus</taxon>
    </lineage>
</organism>
<name>A0ABS3W4H2_9BACL</name>